<dbReference type="InterPro" id="IPR036249">
    <property type="entry name" value="Thioredoxin-like_sf"/>
</dbReference>
<evidence type="ECO:0000313" key="7">
    <source>
        <dbReference type="EMBL" id="CDL65405.1"/>
    </source>
</evidence>
<comment type="similarity">
    <text evidence="1">Belongs to the complex I 24 kDa subunit family.</text>
</comment>
<dbReference type="PIRSF" id="PIRSF000216">
    <property type="entry name" value="NADH_DH_24kDa"/>
    <property type="match status" value="1"/>
</dbReference>
<dbReference type="Pfam" id="PF01257">
    <property type="entry name" value="2Fe-2S_thioredx"/>
    <property type="match status" value="1"/>
</dbReference>
<name>A0A0A8KWZ2_9ZZZZ</name>
<dbReference type="GO" id="GO:0016491">
    <property type="term" value="F:oxidoreductase activity"/>
    <property type="evidence" value="ECO:0007669"/>
    <property type="project" value="InterPro"/>
</dbReference>
<evidence type="ECO:0000256" key="3">
    <source>
        <dbReference type="ARBA" id="ARBA00022723"/>
    </source>
</evidence>
<dbReference type="EMBL" id="HG796239">
    <property type="protein sequence ID" value="CDL65405.1"/>
    <property type="molecule type" value="Genomic_DNA"/>
</dbReference>
<reference evidence="7" key="1">
    <citation type="journal article" date="2015" name="Res. Microbiol.">
        <title>New FeFe-hydrogenase genes identified in a metagenomic fosmid library from a municipal wastewater treatment plant as revealed by high-throughput sequencing.</title>
        <authorList>
            <person name="Tomazetto G."/>
            <person name="Wibberg D."/>
            <person name="Schluter A."/>
            <person name="Oliveira V.M."/>
        </authorList>
    </citation>
    <scope>NUCLEOTIDE SEQUENCE</scope>
    <source>
        <plasmid evidence="7">fosmid 2F</plasmid>
    </source>
</reference>
<dbReference type="AlphaFoldDB" id="A0A0A8KWZ2"/>
<evidence type="ECO:0000256" key="2">
    <source>
        <dbReference type="ARBA" id="ARBA00022714"/>
    </source>
</evidence>
<comment type="cofactor">
    <cofactor evidence="6">
        <name>[2Fe-2S] cluster</name>
        <dbReference type="ChEBI" id="CHEBI:190135"/>
    </cofactor>
</comment>
<sequence>MNAIEENRVNTTVIDEIISRYKGKPGELLTVMEEIQEASEFKFLDDASMEYLSSSVKVPLSQIYGVATFYSFFNLKPQGKHTIIVCRGTACHTKGSKILLDDLSILPGCKEAFDSGESSFTTEDKQITVKTVACFGQCALAPVVAVDGVIYSNVTSEQIKKLLQNLQEDNKNENLRLS</sequence>
<keyword evidence="4" id="KW-0408">Iron</keyword>
<dbReference type="Gene3D" id="3.40.30.10">
    <property type="entry name" value="Glutaredoxin"/>
    <property type="match status" value="1"/>
</dbReference>
<gene>
    <name evidence="7" type="ORF">WWTP_pFosmid_2F_0017</name>
</gene>
<evidence type="ECO:0000256" key="5">
    <source>
        <dbReference type="ARBA" id="ARBA00023014"/>
    </source>
</evidence>
<proteinExistence type="inferred from homology"/>
<keyword evidence="7" id="KW-0614">Plasmid</keyword>
<accession>A0A0A8KWZ2</accession>
<dbReference type="InterPro" id="IPR041921">
    <property type="entry name" value="NuoE_N"/>
</dbReference>
<dbReference type="SUPFAM" id="SSF52833">
    <property type="entry name" value="Thioredoxin-like"/>
    <property type="match status" value="1"/>
</dbReference>
<dbReference type="CDD" id="cd03064">
    <property type="entry name" value="TRX_Fd_NuoE"/>
    <property type="match status" value="1"/>
</dbReference>
<keyword evidence="5" id="KW-0411">Iron-sulfur</keyword>
<evidence type="ECO:0000256" key="4">
    <source>
        <dbReference type="ARBA" id="ARBA00023004"/>
    </source>
</evidence>
<dbReference type="Gene3D" id="1.10.10.1590">
    <property type="entry name" value="NADH-quinone oxidoreductase subunit E"/>
    <property type="match status" value="1"/>
</dbReference>
<evidence type="ECO:0000256" key="6">
    <source>
        <dbReference type="ARBA" id="ARBA00034078"/>
    </source>
</evidence>
<dbReference type="InterPro" id="IPR042128">
    <property type="entry name" value="NuoE_dom"/>
</dbReference>
<geneLocation type="plasmid" evidence="7">
    <name>fosmid 2F</name>
</geneLocation>
<dbReference type="PANTHER" id="PTHR43342:SF2">
    <property type="entry name" value="POTENTIAL NAD-REDUCING HYDROGENASE SUBUNIT"/>
    <property type="match status" value="1"/>
</dbReference>
<dbReference type="GO" id="GO:0051537">
    <property type="term" value="F:2 iron, 2 sulfur cluster binding"/>
    <property type="evidence" value="ECO:0007669"/>
    <property type="project" value="UniProtKB-KW"/>
</dbReference>
<protein>
    <submittedName>
        <fullName evidence="7">NADH dehydrogenase (Ubiquinone) 24 kDa subunit</fullName>
    </submittedName>
</protein>
<organism evidence="7">
    <name type="scientific">wastewater metagenome</name>
    <dbReference type="NCBI Taxonomy" id="527639"/>
    <lineage>
        <taxon>unclassified sequences</taxon>
        <taxon>metagenomes</taxon>
        <taxon>ecological metagenomes</taxon>
    </lineage>
</organism>
<keyword evidence="2" id="KW-0001">2Fe-2S</keyword>
<dbReference type="InterPro" id="IPR028431">
    <property type="entry name" value="NADP_DH_HndA-like"/>
</dbReference>
<evidence type="ECO:0000256" key="1">
    <source>
        <dbReference type="ARBA" id="ARBA00010643"/>
    </source>
</evidence>
<dbReference type="InterPro" id="IPR002023">
    <property type="entry name" value="NuoE-like"/>
</dbReference>
<dbReference type="PANTHER" id="PTHR43342">
    <property type="entry name" value="NADH-QUINONE OXIDOREDUCTASE, E SUBUNIT"/>
    <property type="match status" value="1"/>
</dbReference>
<keyword evidence="7" id="KW-0830">Ubiquinone</keyword>
<keyword evidence="3" id="KW-0479">Metal-binding</keyword>
<dbReference type="GO" id="GO:0046872">
    <property type="term" value="F:metal ion binding"/>
    <property type="evidence" value="ECO:0007669"/>
    <property type="project" value="UniProtKB-KW"/>
</dbReference>